<accession>A0A0M4N7U4</accession>
<evidence type="ECO:0000313" key="2">
    <source>
        <dbReference type="Proteomes" id="UP000056502"/>
    </source>
</evidence>
<organism evidence="1">
    <name type="scientific">Leptospira interrogans serovar Hardjo str. Norma</name>
    <dbReference type="NCBI Taxonomy" id="1279460"/>
    <lineage>
        <taxon>Bacteria</taxon>
        <taxon>Pseudomonadati</taxon>
        <taxon>Spirochaetota</taxon>
        <taxon>Spirochaetia</taxon>
        <taxon>Leptospirales</taxon>
        <taxon>Leptospiraceae</taxon>
        <taxon>Leptospira</taxon>
    </lineage>
</organism>
<dbReference type="PATRIC" id="fig|1279460.3.peg.3632"/>
<name>A0A0M4N7U4_LEPIR</name>
<sequence length="43" mass="5026">MNLSYSSVGTTTKLRFVYKMMWELLQITTLRTNSKIVGTTTFY</sequence>
<dbReference type="Proteomes" id="UP000056502">
    <property type="component" value="Chromosome I"/>
</dbReference>
<dbReference type="AntiFam" id="ANF00051">
    <property type="entry name" value="Translation of DNA tandem repeat"/>
</dbReference>
<dbReference type="EMBL" id="CP012603">
    <property type="protein sequence ID" value="ALE40719.1"/>
    <property type="molecule type" value="Genomic_DNA"/>
</dbReference>
<dbReference type="AlphaFoldDB" id="A0A0M4N7U4"/>
<protein>
    <submittedName>
        <fullName evidence="1">Uncharacterized protein</fullName>
    </submittedName>
</protein>
<reference evidence="1 2" key="1">
    <citation type="journal article" date="2015" name="Genome Announc.">
        <title>Whole-Genome Sequence of Leptospira interrogans Serovar Hardjo Subtype Hardjoprajitno Strain Norma, Isolated from Cattle in a Leptospirosis Outbreak in Brazil.</title>
        <authorList>
            <person name="Cosate M.R."/>
            <person name="Soares S.C."/>
            <person name="Mendes T.A."/>
            <person name="Raittz R.T."/>
            <person name="Moreira E.C."/>
            <person name="Leite R."/>
            <person name="Fernandes G.R."/>
            <person name="Haddad J.P."/>
            <person name="Ortega J.M."/>
        </authorList>
    </citation>
    <scope>NUCLEOTIDE SEQUENCE [LARGE SCALE GENOMIC DNA]</scope>
    <source>
        <strain evidence="1 2">Norma</strain>
    </source>
</reference>
<evidence type="ECO:0000313" key="1">
    <source>
        <dbReference type="EMBL" id="ALE40719.1"/>
    </source>
</evidence>
<gene>
    <name evidence="1" type="ORF">G436_3570</name>
</gene>
<proteinExistence type="predicted"/>